<dbReference type="Proteomes" id="UP001497482">
    <property type="component" value="Chromosome 1"/>
</dbReference>
<dbReference type="GO" id="GO:0007411">
    <property type="term" value="P:axon guidance"/>
    <property type="evidence" value="ECO:0007669"/>
    <property type="project" value="TreeGrafter"/>
</dbReference>
<dbReference type="GO" id="GO:0002009">
    <property type="term" value="P:morphogenesis of an epithelium"/>
    <property type="evidence" value="ECO:0007669"/>
    <property type="project" value="TreeGrafter"/>
</dbReference>
<evidence type="ECO:0000256" key="1">
    <source>
        <dbReference type="ARBA" id="ARBA00004370"/>
    </source>
</evidence>
<proteinExistence type="predicted"/>
<dbReference type="SUPFAM" id="SSF49313">
    <property type="entry name" value="Cadherin-like"/>
    <property type="match status" value="1"/>
</dbReference>
<dbReference type="InterPro" id="IPR015919">
    <property type="entry name" value="Cadherin-like_sf"/>
</dbReference>
<comment type="subcellular location">
    <subcellularLocation>
        <location evidence="1">Membrane</location>
    </subcellularLocation>
</comment>
<dbReference type="InterPro" id="IPR013783">
    <property type="entry name" value="Ig-like_fold"/>
</dbReference>
<dbReference type="Gene3D" id="2.60.40.10">
    <property type="entry name" value="Immunoglobulins"/>
    <property type="match status" value="1"/>
</dbReference>
<evidence type="ECO:0000313" key="4">
    <source>
        <dbReference type="Proteomes" id="UP001497482"/>
    </source>
</evidence>
<accession>A0AAV2IYS1</accession>
<dbReference type="GO" id="GO:0042383">
    <property type="term" value="C:sarcolemma"/>
    <property type="evidence" value="ECO:0007669"/>
    <property type="project" value="TreeGrafter"/>
</dbReference>
<dbReference type="PANTHER" id="PTHR21559">
    <property type="entry name" value="DYSTROGLYCAN-RELATED"/>
    <property type="match status" value="1"/>
</dbReference>
<reference evidence="3 4" key="1">
    <citation type="submission" date="2024-04" db="EMBL/GenBank/DDBJ databases">
        <authorList>
            <person name="Waldvogel A.-M."/>
            <person name="Schoenle A."/>
        </authorList>
    </citation>
    <scope>NUCLEOTIDE SEQUENCE [LARGE SCALE GENOMIC DNA]</scope>
</reference>
<dbReference type="GO" id="GO:0016203">
    <property type="term" value="P:muscle attachment"/>
    <property type="evidence" value="ECO:0007669"/>
    <property type="project" value="TreeGrafter"/>
</dbReference>
<dbReference type="GO" id="GO:0016011">
    <property type="term" value="C:dystroglycan complex"/>
    <property type="evidence" value="ECO:0007669"/>
    <property type="project" value="TreeGrafter"/>
</dbReference>
<keyword evidence="2" id="KW-0472">Membrane</keyword>
<dbReference type="GO" id="GO:0021675">
    <property type="term" value="P:nerve development"/>
    <property type="evidence" value="ECO:0007669"/>
    <property type="project" value="TreeGrafter"/>
</dbReference>
<dbReference type="GO" id="GO:0005509">
    <property type="term" value="F:calcium ion binding"/>
    <property type="evidence" value="ECO:0007669"/>
    <property type="project" value="InterPro"/>
</dbReference>
<dbReference type="GO" id="GO:0043236">
    <property type="term" value="F:laminin binding"/>
    <property type="evidence" value="ECO:0007669"/>
    <property type="project" value="TreeGrafter"/>
</dbReference>
<evidence type="ECO:0000313" key="3">
    <source>
        <dbReference type="EMBL" id="CAL1568785.1"/>
    </source>
</evidence>
<organism evidence="3 4">
    <name type="scientific">Knipowitschia caucasica</name>
    <name type="common">Caucasian dwarf goby</name>
    <name type="synonym">Pomatoschistus caucasicus</name>
    <dbReference type="NCBI Taxonomy" id="637954"/>
    <lineage>
        <taxon>Eukaryota</taxon>
        <taxon>Metazoa</taxon>
        <taxon>Chordata</taxon>
        <taxon>Craniata</taxon>
        <taxon>Vertebrata</taxon>
        <taxon>Euteleostomi</taxon>
        <taxon>Actinopterygii</taxon>
        <taxon>Neopterygii</taxon>
        <taxon>Teleostei</taxon>
        <taxon>Neoteleostei</taxon>
        <taxon>Acanthomorphata</taxon>
        <taxon>Gobiaria</taxon>
        <taxon>Gobiiformes</taxon>
        <taxon>Gobioidei</taxon>
        <taxon>Gobiidae</taxon>
        <taxon>Gobiinae</taxon>
        <taxon>Knipowitschia</taxon>
    </lineage>
</organism>
<name>A0AAV2IYS1_KNICA</name>
<keyword evidence="4" id="KW-1185">Reference proteome</keyword>
<sequence>MGALSDHKAPPIPTLMHVTIESQGLPTSLTPGWDQAGSHIWGDMYGYSHAESARPAPQKSLGSVNNPPEVLLTIPALTATVGFPFSYLIPENTFVDPEDGAADSLSIQMTLIDPPPPSVGSWLFLDGLELHGIPLEIDTPFAPQHATLLSRDKGGLTILYFCQRTTGVVAIFPANHTLSEWGKDLRALRPRRAPLLQPEIPPPPLRLWIALNEANQNWQQQSDIDKRHLPSKYKFFKN</sequence>
<dbReference type="PANTHER" id="PTHR21559:SF24">
    <property type="entry name" value="DYSTROGLYCAN 1"/>
    <property type="match status" value="1"/>
</dbReference>
<dbReference type="EMBL" id="OZ035823">
    <property type="protein sequence ID" value="CAL1568785.1"/>
    <property type="molecule type" value="Genomic_DNA"/>
</dbReference>
<evidence type="ECO:0000256" key="2">
    <source>
        <dbReference type="ARBA" id="ARBA00023136"/>
    </source>
</evidence>
<dbReference type="AlphaFoldDB" id="A0AAV2IYS1"/>
<gene>
    <name evidence="3" type="ORF">KC01_LOCUS1334</name>
</gene>
<protein>
    <submittedName>
        <fullName evidence="3">Uncharacterized protein</fullName>
    </submittedName>
</protein>